<sequence>MPLQNLEASLPQLRFGQNEEELRRHRGTWRSSRLFAVLVQGR</sequence>
<keyword evidence="2" id="KW-1185">Reference proteome</keyword>
<organism evidence="1 2">
    <name type="scientific">Gossypium darwinii</name>
    <name type="common">Darwin's cotton</name>
    <name type="synonym">Gossypium barbadense var. darwinii</name>
    <dbReference type="NCBI Taxonomy" id="34276"/>
    <lineage>
        <taxon>Eukaryota</taxon>
        <taxon>Viridiplantae</taxon>
        <taxon>Streptophyta</taxon>
        <taxon>Embryophyta</taxon>
        <taxon>Tracheophyta</taxon>
        <taxon>Spermatophyta</taxon>
        <taxon>Magnoliopsida</taxon>
        <taxon>eudicotyledons</taxon>
        <taxon>Gunneridae</taxon>
        <taxon>Pentapetalae</taxon>
        <taxon>rosids</taxon>
        <taxon>malvids</taxon>
        <taxon>Malvales</taxon>
        <taxon>Malvaceae</taxon>
        <taxon>Malvoideae</taxon>
        <taxon>Gossypium</taxon>
    </lineage>
</organism>
<evidence type="ECO:0000313" key="1">
    <source>
        <dbReference type="EMBL" id="TYG61040.1"/>
    </source>
</evidence>
<protein>
    <submittedName>
        <fullName evidence="1">Uncharacterized protein</fullName>
    </submittedName>
</protein>
<name>A0A5D2BXA9_GOSDA</name>
<reference evidence="1 2" key="1">
    <citation type="submission" date="2019-06" db="EMBL/GenBank/DDBJ databases">
        <title>WGS assembly of Gossypium darwinii.</title>
        <authorList>
            <person name="Chen Z.J."/>
            <person name="Sreedasyam A."/>
            <person name="Ando A."/>
            <person name="Song Q."/>
            <person name="De L."/>
            <person name="Hulse-Kemp A."/>
            <person name="Ding M."/>
            <person name="Ye W."/>
            <person name="Kirkbride R."/>
            <person name="Jenkins J."/>
            <person name="Plott C."/>
            <person name="Lovell J."/>
            <person name="Lin Y.-M."/>
            <person name="Vaughn R."/>
            <person name="Liu B."/>
            <person name="Li W."/>
            <person name="Simpson S."/>
            <person name="Scheffler B."/>
            <person name="Saski C."/>
            <person name="Grover C."/>
            <person name="Hu G."/>
            <person name="Conover J."/>
            <person name="Carlson J."/>
            <person name="Shu S."/>
            <person name="Boston L."/>
            <person name="Williams M."/>
            <person name="Peterson D."/>
            <person name="Mcgee K."/>
            <person name="Jones D."/>
            <person name="Wendel J."/>
            <person name="Stelly D."/>
            <person name="Grimwood J."/>
            <person name="Schmutz J."/>
        </authorList>
    </citation>
    <scope>NUCLEOTIDE SEQUENCE [LARGE SCALE GENOMIC DNA]</scope>
    <source>
        <strain evidence="1">1808015.09</strain>
    </source>
</reference>
<dbReference type="Proteomes" id="UP000323506">
    <property type="component" value="Chromosome D07"/>
</dbReference>
<dbReference type="AlphaFoldDB" id="A0A5D2BXA9"/>
<evidence type="ECO:0000313" key="2">
    <source>
        <dbReference type="Proteomes" id="UP000323506"/>
    </source>
</evidence>
<proteinExistence type="predicted"/>
<accession>A0A5D2BXA9</accession>
<dbReference type="EMBL" id="CM017707">
    <property type="protein sequence ID" value="TYG61040.1"/>
    <property type="molecule type" value="Genomic_DNA"/>
</dbReference>
<gene>
    <name evidence="1" type="ORF">ES288_D07G116300v1</name>
</gene>